<organism evidence="1 2">
    <name type="scientific">Candidatus Desulfosporosinus infrequens</name>
    <dbReference type="NCBI Taxonomy" id="2043169"/>
    <lineage>
        <taxon>Bacteria</taxon>
        <taxon>Bacillati</taxon>
        <taxon>Bacillota</taxon>
        <taxon>Clostridia</taxon>
        <taxon>Eubacteriales</taxon>
        <taxon>Desulfitobacteriaceae</taxon>
        <taxon>Desulfosporosinus</taxon>
    </lineage>
</organism>
<dbReference type="EMBL" id="OMOF01000384">
    <property type="protein sequence ID" value="SPF49302.1"/>
    <property type="molecule type" value="Genomic_DNA"/>
</dbReference>
<dbReference type="AlphaFoldDB" id="A0A2U3LBN8"/>
<evidence type="ECO:0000313" key="2">
    <source>
        <dbReference type="Proteomes" id="UP000238916"/>
    </source>
</evidence>
<dbReference type="Proteomes" id="UP000238916">
    <property type="component" value="Unassembled WGS sequence"/>
</dbReference>
<accession>A0A2U3LBN8</accession>
<evidence type="ECO:0000313" key="1">
    <source>
        <dbReference type="EMBL" id="SPF49302.1"/>
    </source>
</evidence>
<reference evidence="2" key="1">
    <citation type="submission" date="2018-02" db="EMBL/GenBank/DDBJ databases">
        <authorList>
            <person name="Hausmann B."/>
        </authorList>
    </citation>
    <scope>NUCLEOTIDE SEQUENCE [LARGE SCALE GENOMIC DNA]</scope>
    <source>
        <strain evidence="2">Peat soil MAG SbF1</strain>
    </source>
</reference>
<protein>
    <submittedName>
        <fullName evidence="1">Uncharacterized protein</fullName>
    </submittedName>
</protein>
<sequence>MDTHVLVSAVPDAVTLPPTTELLVLKARVTLVAARPIPTLKQSNTTIRTERICALNFIVYLLSLAPANLNR</sequence>
<proteinExistence type="predicted"/>
<gene>
    <name evidence="1" type="ORF">SBF1_4440002</name>
</gene>
<name>A0A2U3LBN8_9FIRM</name>